<feature type="transmembrane region" description="Helical" evidence="1">
    <location>
        <begin position="341"/>
        <end position="358"/>
    </location>
</feature>
<dbReference type="InterPro" id="IPR022562">
    <property type="entry name" value="DUF3466"/>
</dbReference>
<feature type="signal peptide" evidence="2">
    <location>
        <begin position="1"/>
        <end position="22"/>
    </location>
</feature>
<keyword evidence="1" id="KW-0472">Membrane</keyword>
<feature type="chain" id="PRO_5045853391" evidence="2">
    <location>
        <begin position="23"/>
        <end position="375"/>
    </location>
</feature>
<accession>A0ABW9VHX2</accession>
<evidence type="ECO:0000313" key="4">
    <source>
        <dbReference type="Proteomes" id="UP000478090"/>
    </source>
</evidence>
<dbReference type="EMBL" id="WWCM01000003">
    <property type="protein sequence ID" value="MYM39101.1"/>
    <property type="molecule type" value="Genomic_DNA"/>
</dbReference>
<comment type="caution">
    <text evidence="3">The sequence shown here is derived from an EMBL/GenBank/DDBJ whole genome shotgun (WGS) entry which is preliminary data.</text>
</comment>
<evidence type="ECO:0000256" key="2">
    <source>
        <dbReference type="SAM" id="SignalP"/>
    </source>
</evidence>
<dbReference type="Proteomes" id="UP000478090">
    <property type="component" value="Unassembled WGS sequence"/>
</dbReference>
<keyword evidence="4" id="KW-1185">Reference proteome</keyword>
<name>A0ABW9VHX2_9BURK</name>
<keyword evidence="1" id="KW-0812">Transmembrane</keyword>
<protein>
    <submittedName>
        <fullName evidence="3">HAF repeat-containing protein</fullName>
    </submittedName>
</protein>
<dbReference type="Pfam" id="PF11949">
    <property type="entry name" value="DUF3466"/>
    <property type="match status" value="1"/>
</dbReference>
<gene>
    <name evidence="3" type="ORF">GTP27_07125</name>
</gene>
<organism evidence="3 4">
    <name type="scientific">Duganella qianjiadongensis</name>
    <dbReference type="NCBI Taxonomy" id="2692176"/>
    <lineage>
        <taxon>Bacteria</taxon>
        <taxon>Pseudomonadati</taxon>
        <taxon>Pseudomonadota</taxon>
        <taxon>Betaproteobacteria</taxon>
        <taxon>Burkholderiales</taxon>
        <taxon>Oxalobacteraceae</taxon>
        <taxon>Telluria group</taxon>
        <taxon>Duganella</taxon>
    </lineage>
</organism>
<keyword evidence="1" id="KW-1133">Transmembrane helix</keyword>
<dbReference type="InterPro" id="IPR014262">
    <property type="entry name" value="HAF_rpt"/>
</dbReference>
<reference evidence="3 4" key="1">
    <citation type="submission" date="2019-12" db="EMBL/GenBank/DDBJ databases">
        <title>Novel species isolated from a subtropical stream in China.</title>
        <authorList>
            <person name="Lu H."/>
        </authorList>
    </citation>
    <scope>NUCLEOTIDE SEQUENCE [LARGE SCALE GENOMIC DNA]</scope>
    <source>
        <strain evidence="3 4">CY13W</strain>
    </source>
</reference>
<proteinExistence type="predicted"/>
<keyword evidence="2" id="KW-0732">Signal</keyword>
<sequence length="375" mass="39371">MLRTASSVILAAVLIGHAGISAAEKIHPLGIAVKNEEASIAVDINARGQVAGIIQNVEQGTQRAILYDRQLIELGTLGGEESYTKGINASGTIVGTAQNQRRQWRAFIYSKAGGMRDLGTLGGNSSYGAAINTAGQVVGFADTSDNYFHAFVSNGEGELTDLGTLGGNISYASSINNHGEIAGTAALSDGYRRAFLYRPGSGMINLGTLPGGRASSASAINDEGIVVGAASTASGRWHAFMYDGTEMVDLGNMIGYGDSYATGVNGAGHVVGTILIGDERRSFVYRDGKMTVHPGGHGLYLVNAINNQELVIGAQYQGRKFEASTMRSNAIATVVRSPQEFMTMICIVLLAAGAAVIYHRRYRGIQLGGRNMLAL</sequence>
<dbReference type="NCBIfam" id="TIGR02913">
    <property type="entry name" value="HAF_rpt"/>
    <property type="match status" value="4"/>
</dbReference>
<evidence type="ECO:0000256" key="1">
    <source>
        <dbReference type="SAM" id="Phobius"/>
    </source>
</evidence>
<evidence type="ECO:0000313" key="3">
    <source>
        <dbReference type="EMBL" id="MYM39101.1"/>
    </source>
</evidence>